<comment type="caution">
    <text evidence="2">The sequence shown here is derived from an EMBL/GenBank/DDBJ whole genome shotgun (WGS) entry which is preliminary data.</text>
</comment>
<proteinExistence type="predicted"/>
<accession>A0A5C6RQ83</accession>
<evidence type="ECO:0000313" key="2">
    <source>
        <dbReference type="EMBL" id="TXB63542.1"/>
    </source>
</evidence>
<feature type="region of interest" description="Disordered" evidence="1">
    <location>
        <begin position="51"/>
        <end position="84"/>
    </location>
</feature>
<feature type="compositionally biased region" description="Low complexity" evidence="1">
    <location>
        <begin position="55"/>
        <end position="84"/>
    </location>
</feature>
<dbReference type="AlphaFoldDB" id="A0A5C6RQ83"/>
<dbReference type="EMBL" id="VOOS01000009">
    <property type="protein sequence ID" value="TXB63542.1"/>
    <property type="molecule type" value="Genomic_DNA"/>
</dbReference>
<keyword evidence="3" id="KW-1185">Reference proteome</keyword>
<reference evidence="2 3" key="1">
    <citation type="submission" date="2019-08" db="EMBL/GenBank/DDBJ databases">
        <title>Genome of Vicingus serpentipes NCIMB 15042.</title>
        <authorList>
            <person name="Bowman J.P."/>
        </authorList>
    </citation>
    <scope>NUCLEOTIDE SEQUENCE [LARGE SCALE GENOMIC DNA]</scope>
    <source>
        <strain evidence="2 3">NCIMB 15042</strain>
    </source>
</reference>
<evidence type="ECO:0000256" key="1">
    <source>
        <dbReference type="SAM" id="MobiDB-lite"/>
    </source>
</evidence>
<protein>
    <submittedName>
        <fullName evidence="2">Uncharacterized protein</fullName>
    </submittedName>
</protein>
<gene>
    <name evidence="2" type="ORF">FRY74_12705</name>
</gene>
<dbReference type="RefSeq" id="WP_147102211.1">
    <property type="nucleotide sequence ID" value="NZ_VOOS01000009.1"/>
</dbReference>
<dbReference type="Proteomes" id="UP000321721">
    <property type="component" value="Unassembled WGS sequence"/>
</dbReference>
<evidence type="ECO:0000313" key="3">
    <source>
        <dbReference type="Proteomes" id="UP000321721"/>
    </source>
</evidence>
<sequence>MKFSTIILTSVFCTISLLSFGQKTKEVDMAKYDRLKESFVRVKKNESSHKVVEQKSSVTKSLKVSSTPKKLNRSNNKANNKANNLSYSKSIPATRMTDNNVKLTINSEVDPSLSDVDNLFYLLEEKDAVNKRGKQLLGSDEYILLNNKIINLKSSLNRYVEAKGIQNCAPKEQNFYLASLKEEGRENEYKKNIDLIKSSK</sequence>
<name>A0A5C6RQ83_9FLAO</name>
<organism evidence="2 3">
    <name type="scientific">Vicingus serpentipes</name>
    <dbReference type="NCBI Taxonomy" id="1926625"/>
    <lineage>
        <taxon>Bacteria</taxon>
        <taxon>Pseudomonadati</taxon>
        <taxon>Bacteroidota</taxon>
        <taxon>Flavobacteriia</taxon>
        <taxon>Flavobacteriales</taxon>
        <taxon>Vicingaceae</taxon>
        <taxon>Vicingus</taxon>
    </lineage>
</organism>